<proteinExistence type="predicted"/>
<evidence type="ECO:0000313" key="1">
    <source>
        <dbReference type="EMBL" id="CAG8606557.1"/>
    </source>
</evidence>
<accession>A0A9N9CNQ6</accession>
<gene>
    <name evidence="1" type="ORF">POCULU_LOCUS7738</name>
</gene>
<name>A0A9N9CNQ6_9GLOM</name>
<dbReference type="EMBL" id="CAJVPJ010001879">
    <property type="protein sequence ID" value="CAG8606557.1"/>
    <property type="molecule type" value="Genomic_DNA"/>
</dbReference>
<comment type="caution">
    <text evidence="1">The sequence shown here is derived from an EMBL/GenBank/DDBJ whole genome shotgun (WGS) entry which is preliminary data.</text>
</comment>
<sequence>MESIYKQIDKYFNEVNYTKWNVVECLHKIKNPTFTSASMDEVATVIRDTIKSRRKSNALFVNAKRKLESLELSFDETWRRPEIRQFFNKLDLSYTNKHQRPENIHEEGLIQNVSEDEAQTPPSIAIHSKSIRPLFESIQEDLISSIAEGSLAGEDMASTDIVRKQPLRIPFKNRIFNPYYGVIDLTGQYIELKSAFTTEDWQELREIFSSVVQWQSIQTPEHFVQYFDENCKLPSEPREDLKAFHIAIEFLRQMSYPLEAIMSESVTHALYYPLIVTILRDDITSQLEWGEITSDSSSDAKNSNSSPNNKAKLGHKVDFKLSLKKPNYKLQIVHGEISGGIKDGKTATCKRKHWLDKLKLMVMLRDELNQLIKTYSKLGCAEFLHLVVYGVQVVGLQINVYAMFWCGGGVYLFGLVDQCFVPNNKETLYSLEEAFAVLKTLQVKVTEASRLLMDIEMKHARKRRRSVREERIDPEEL</sequence>
<feature type="non-terminal residue" evidence="1">
    <location>
        <position position="477"/>
    </location>
</feature>
<dbReference type="Proteomes" id="UP000789572">
    <property type="component" value="Unassembled WGS sequence"/>
</dbReference>
<dbReference type="OrthoDB" id="2366687at2759"/>
<keyword evidence="2" id="KW-1185">Reference proteome</keyword>
<protein>
    <submittedName>
        <fullName evidence="1">11002_t:CDS:1</fullName>
    </submittedName>
</protein>
<dbReference type="AlphaFoldDB" id="A0A9N9CNQ6"/>
<reference evidence="1" key="1">
    <citation type="submission" date="2021-06" db="EMBL/GenBank/DDBJ databases">
        <authorList>
            <person name="Kallberg Y."/>
            <person name="Tangrot J."/>
            <person name="Rosling A."/>
        </authorList>
    </citation>
    <scope>NUCLEOTIDE SEQUENCE</scope>
    <source>
        <strain evidence="1">IA702</strain>
    </source>
</reference>
<organism evidence="1 2">
    <name type="scientific">Paraglomus occultum</name>
    <dbReference type="NCBI Taxonomy" id="144539"/>
    <lineage>
        <taxon>Eukaryota</taxon>
        <taxon>Fungi</taxon>
        <taxon>Fungi incertae sedis</taxon>
        <taxon>Mucoromycota</taxon>
        <taxon>Glomeromycotina</taxon>
        <taxon>Glomeromycetes</taxon>
        <taxon>Paraglomerales</taxon>
        <taxon>Paraglomeraceae</taxon>
        <taxon>Paraglomus</taxon>
    </lineage>
</organism>
<evidence type="ECO:0000313" key="2">
    <source>
        <dbReference type="Proteomes" id="UP000789572"/>
    </source>
</evidence>